<dbReference type="Bgee" id="ENSNBRG00000002391">
    <property type="expression patterns" value="Expressed in testis"/>
</dbReference>
<comment type="similarity">
    <text evidence="1">Belongs to the GIPC family.</text>
</comment>
<keyword evidence="5" id="KW-1185">Reference proteome</keyword>
<dbReference type="CDD" id="cd21180">
    <property type="entry name" value="GH2_GIPC"/>
    <property type="match status" value="1"/>
</dbReference>
<reference evidence="4" key="1">
    <citation type="submission" date="2025-08" db="UniProtKB">
        <authorList>
            <consortium name="Ensembl"/>
        </authorList>
    </citation>
    <scope>IDENTIFICATION</scope>
</reference>
<dbReference type="Ensembl" id="ENSNBRT00000003081.1">
    <property type="protein sequence ID" value="ENSNBRP00000002973.1"/>
    <property type="gene ID" value="ENSNBRG00000002391.1"/>
</dbReference>
<dbReference type="InterPro" id="IPR056814">
    <property type="entry name" value="GIPC1-3_GH1"/>
</dbReference>
<dbReference type="OMA" id="ETATNCE"/>
<proteinExistence type="inferred from homology"/>
<sequence length="326" mass="35696">MSPQDSKAAGAEATEEQKAQNQSQSQGCPEPTAPPLPPPSPPPAGPPEYPRPKLIFHTQLAHGSPTGRIHGFTNVKELYAKIAEVFNISPSEILFCTLNSHKVDMQKLLGGQIGLEDFIFAHVRGETKEVEVTKTEDALGLTITDNGAGYAFIKRIKEGSTIDQLKTVCVGDHIEAINDQSIVGCRHYEVAKMLKEQPRGVPFTLRLVGPKKAFDMIGMRTRAPKSNEGKMVNGKETLRLRSKGSATVQEVVSFTSCRTMPDYIFRSHMGHHRPDLTTTIVEAGKDKKNPDDFAEALDSVLGDFAFPDVFLFDVWGAIGDVKNGRI</sequence>
<dbReference type="PIRSF" id="PIRSF038083">
    <property type="entry name" value="UCP038083_GIPC"/>
    <property type="match status" value="1"/>
</dbReference>
<dbReference type="InterPro" id="IPR055349">
    <property type="entry name" value="GH2_GIPC"/>
</dbReference>
<dbReference type="InterPro" id="IPR001478">
    <property type="entry name" value="PDZ"/>
</dbReference>
<dbReference type="AlphaFoldDB" id="A0A3Q4G9G7"/>
<evidence type="ECO:0000259" key="3">
    <source>
        <dbReference type="PROSITE" id="PS50106"/>
    </source>
</evidence>
<evidence type="ECO:0000313" key="4">
    <source>
        <dbReference type="Ensembl" id="ENSNBRP00000002973.1"/>
    </source>
</evidence>
<dbReference type="Pfam" id="PF25082">
    <property type="entry name" value="GIPC1_GH2"/>
    <property type="match status" value="1"/>
</dbReference>
<evidence type="ECO:0000256" key="2">
    <source>
        <dbReference type="SAM" id="MobiDB-lite"/>
    </source>
</evidence>
<evidence type="ECO:0000313" key="5">
    <source>
        <dbReference type="Proteomes" id="UP000261580"/>
    </source>
</evidence>
<feature type="domain" description="PDZ" evidence="3">
    <location>
        <begin position="129"/>
        <end position="209"/>
    </location>
</feature>
<accession>A0A3Q4G9G7</accession>
<dbReference type="STRING" id="32507.ENSNBRP00000002973"/>
<dbReference type="FunFam" id="2.30.42.10:FF:000097">
    <property type="entry name" value="PDZ domain-containing protein GIPC1 isoform 1"/>
    <property type="match status" value="1"/>
</dbReference>
<dbReference type="GeneTree" id="ENSGT00390000003420"/>
<dbReference type="Gene3D" id="2.30.42.10">
    <property type="match status" value="1"/>
</dbReference>
<dbReference type="InterPro" id="IPR036034">
    <property type="entry name" value="PDZ_sf"/>
</dbReference>
<name>A0A3Q4G9G7_NEOBR</name>
<feature type="region of interest" description="Disordered" evidence="2">
    <location>
        <begin position="1"/>
        <end position="52"/>
    </location>
</feature>
<dbReference type="PROSITE" id="PS50106">
    <property type="entry name" value="PDZ"/>
    <property type="match status" value="1"/>
</dbReference>
<dbReference type="PANTHER" id="PTHR12259:SF2">
    <property type="entry name" value="PDZ DOMAIN-CONTAINING PROTEIN GIPC3"/>
    <property type="match status" value="1"/>
</dbReference>
<evidence type="ECO:0000256" key="1">
    <source>
        <dbReference type="ARBA" id="ARBA00009011"/>
    </source>
</evidence>
<protein>
    <submittedName>
        <fullName evidence="4">GIPC PDZ domain containing family, member 3</fullName>
    </submittedName>
</protein>
<dbReference type="SMART" id="SM00228">
    <property type="entry name" value="PDZ"/>
    <property type="match status" value="1"/>
</dbReference>
<dbReference type="Proteomes" id="UP000261580">
    <property type="component" value="Unassembled WGS sequence"/>
</dbReference>
<organism evidence="4 5">
    <name type="scientific">Neolamprologus brichardi</name>
    <name type="common">Fairy cichlid</name>
    <name type="synonym">Lamprologus brichardi</name>
    <dbReference type="NCBI Taxonomy" id="32507"/>
    <lineage>
        <taxon>Eukaryota</taxon>
        <taxon>Metazoa</taxon>
        <taxon>Chordata</taxon>
        <taxon>Craniata</taxon>
        <taxon>Vertebrata</taxon>
        <taxon>Euteleostomi</taxon>
        <taxon>Actinopterygii</taxon>
        <taxon>Neopterygii</taxon>
        <taxon>Teleostei</taxon>
        <taxon>Neoteleostei</taxon>
        <taxon>Acanthomorphata</taxon>
        <taxon>Ovalentaria</taxon>
        <taxon>Cichlomorphae</taxon>
        <taxon>Cichliformes</taxon>
        <taxon>Cichlidae</taxon>
        <taxon>African cichlids</taxon>
        <taxon>Pseudocrenilabrinae</taxon>
        <taxon>Lamprologini</taxon>
        <taxon>Neolamprologus</taxon>
    </lineage>
</organism>
<dbReference type="Pfam" id="PF00595">
    <property type="entry name" value="PDZ"/>
    <property type="match status" value="1"/>
</dbReference>
<dbReference type="CDD" id="cd23079">
    <property type="entry name" value="PDZ_GIPC3"/>
    <property type="match status" value="1"/>
</dbReference>
<reference evidence="4" key="2">
    <citation type="submission" date="2025-09" db="UniProtKB">
        <authorList>
            <consortium name="Ensembl"/>
        </authorList>
    </citation>
    <scope>IDENTIFICATION</scope>
</reference>
<dbReference type="Pfam" id="PF25083">
    <property type="entry name" value="GIPC1_GH1"/>
    <property type="match status" value="1"/>
</dbReference>
<feature type="compositionally biased region" description="Pro residues" evidence="2">
    <location>
        <begin position="31"/>
        <end position="49"/>
    </location>
</feature>
<dbReference type="PANTHER" id="PTHR12259">
    <property type="entry name" value="RGS-GAIP INTERACTING PROTEIN GIPC"/>
    <property type="match status" value="1"/>
</dbReference>
<dbReference type="InterPro" id="IPR017379">
    <property type="entry name" value="GIPC1/2/3"/>
</dbReference>
<dbReference type="SUPFAM" id="SSF50156">
    <property type="entry name" value="PDZ domain-like"/>
    <property type="match status" value="1"/>
</dbReference>